<organism evidence="2 3">
    <name type="scientific">Mycena rosella</name>
    <name type="common">Pink bonnet</name>
    <name type="synonym">Agaricus rosellus</name>
    <dbReference type="NCBI Taxonomy" id="1033263"/>
    <lineage>
        <taxon>Eukaryota</taxon>
        <taxon>Fungi</taxon>
        <taxon>Dikarya</taxon>
        <taxon>Basidiomycota</taxon>
        <taxon>Agaricomycotina</taxon>
        <taxon>Agaricomycetes</taxon>
        <taxon>Agaricomycetidae</taxon>
        <taxon>Agaricales</taxon>
        <taxon>Marasmiineae</taxon>
        <taxon>Mycenaceae</taxon>
        <taxon>Mycena</taxon>
    </lineage>
</organism>
<gene>
    <name evidence="2" type="ORF">B0H17DRAFT_1209033</name>
</gene>
<dbReference type="Proteomes" id="UP001221757">
    <property type="component" value="Unassembled WGS sequence"/>
</dbReference>
<comment type="caution">
    <text evidence="2">The sequence shown here is derived from an EMBL/GenBank/DDBJ whole genome shotgun (WGS) entry which is preliminary data.</text>
</comment>
<protein>
    <submittedName>
        <fullName evidence="2">Uncharacterized protein</fullName>
    </submittedName>
</protein>
<feature type="region of interest" description="Disordered" evidence="1">
    <location>
        <begin position="1"/>
        <end position="44"/>
    </location>
</feature>
<proteinExistence type="predicted"/>
<dbReference type="EMBL" id="JARKIE010000173">
    <property type="protein sequence ID" value="KAJ7671757.1"/>
    <property type="molecule type" value="Genomic_DNA"/>
</dbReference>
<evidence type="ECO:0000256" key="1">
    <source>
        <dbReference type="SAM" id="MobiDB-lite"/>
    </source>
</evidence>
<keyword evidence="3" id="KW-1185">Reference proteome</keyword>
<sequence length="297" mass="32398">MEAEDDALQAQEEENAVYCRDDVLSEEMDVDAASPGPISNEDEPSLTFTQEQFMEGKDLWCPFQMTSAPAPESPKLGGLTDEDALAEHPKFVPKTRALPKNNMVTVFSSDSEETLGKSAEIKTAQTMCKQHRVRVKPKLLTSKIPALSIGHCTTPMIKTESSSSFSPVSTINDNGLPTFISRTWTSLFLPATYRALALSKDPMAIEGIGTDPKRPGVHTVSVLQAVLDDVYPGNTWVMEWGDAICAKVISRIGERHAAIAKMAVGSINRIFKGVSYYEDLKSRTPAAHKTAQIGHNA</sequence>
<evidence type="ECO:0000313" key="3">
    <source>
        <dbReference type="Proteomes" id="UP001221757"/>
    </source>
</evidence>
<evidence type="ECO:0000313" key="2">
    <source>
        <dbReference type="EMBL" id="KAJ7671757.1"/>
    </source>
</evidence>
<dbReference type="AlphaFoldDB" id="A0AAD7CZI1"/>
<name>A0AAD7CZI1_MYCRO</name>
<accession>A0AAD7CZI1</accession>
<reference evidence="2" key="1">
    <citation type="submission" date="2023-03" db="EMBL/GenBank/DDBJ databases">
        <title>Massive genome expansion in bonnet fungi (Mycena s.s.) driven by repeated elements and novel gene families across ecological guilds.</title>
        <authorList>
            <consortium name="Lawrence Berkeley National Laboratory"/>
            <person name="Harder C.B."/>
            <person name="Miyauchi S."/>
            <person name="Viragh M."/>
            <person name="Kuo A."/>
            <person name="Thoen E."/>
            <person name="Andreopoulos B."/>
            <person name="Lu D."/>
            <person name="Skrede I."/>
            <person name="Drula E."/>
            <person name="Henrissat B."/>
            <person name="Morin E."/>
            <person name="Kohler A."/>
            <person name="Barry K."/>
            <person name="LaButti K."/>
            <person name="Morin E."/>
            <person name="Salamov A."/>
            <person name="Lipzen A."/>
            <person name="Mereny Z."/>
            <person name="Hegedus B."/>
            <person name="Baldrian P."/>
            <person name="Stursova M."/>
            <person name="Weitz H."/>
            <person name="Taylor A."/>
            <person name="Grigoriev I.V."/>
            <person name="Nagy L.G."/>
            <person name="Martin F."/>
            <person name="Kauserud H."/>
        </authorList>
    </citation>
    <scope>NUCLEOTIDE SEQUENCE</scope>
    <source>
        <strain evidence="2">CBHHK067</strain>
    </source>
</reference>
<feature type="compositionally biased region" description="Acidic residues" evidence="1">
    <location>
        <begin position="1"/>
        <end position="15"/>
    </location>
</feature>